<evidence type="ECO:0000313" key="1">
    <source>
        <dbReference type="EMBL" id="KAH3746958.1"/>
    </source>
</evidence>
<dbReference type="Proteomes" id="UP000828390">
    <property type="component" value="Unassembled WGS sequence"/>
</dbReference>
<comment type="caution">
    <text evidence="1">The sequence shown here is derived from an EMBL/GenBank/DDBJ whole genome shotgun (WGS) entry which is preliminary data.</text>
</comment>
<evidence type="ECO:0000313" key="2">
    <source>
        <dbReference type="Proteomes" id="UP000828390"/>
    </source>
</evidence>
<protein>
    <submittedName>
        <fullName evidence="1">Uncharacterized protein</fullName>
    </submittedName>
</protein>
<organism evidence="1 2">
    <name type="scientific">Dreissena polymorpha</name>
    <name type="common">Zebra mussel</name>
    <name type="synonym">Mytilus polymorpha</name>
    <dbReference type="NCBI Taxonomy" id="45954"/>
    <lineage>
        <taxon>Eukaryota</taxon>
        <taxon>Metazoa</taxon>
        <taxon>Spiralia</taxon>
        <taxon>Lophotrochozoa</taxon>
        <taxon>Mollusca</taxon>
        <taxon>Bivalvia</taxon>
        <taxon>Autobranchia</taxon>
        <taxon>Heteroconchia</taxon>
        <taxon>Euheterodonta</taxon>
        <taxon>Imparidentia</taxon>
        <taxon>Neoheterodontei</taxon>
        <taxon>Myida</taxon>
        <taxon>Dreissenoidea</taxon>
        <taxon>Dreissenidae</taxon>
        <taxon>Dreissena</taxon>
    </lineage>
</organism>
<proteinExistence type="predicted"/>
<accession>A0A9D4DDE9</accession>
<reference evidence="1" key="2">
    <citation type="submission" date="2020-11" db="EMBL/GenBank/DDBJ databases">
        <authorList>
            <person name="McCartney M.A."/>
            <person name="Auch B."/>
            <person name="Kono T."/>
            <person name="Mallez S."/>
            <person name="Becker A."/>
            <person name="Gohl D.M."/>
            <person name="Silverstein K.A.T."/>
            <person name="Koren S."/>
            <person name="Bechman K.B."/>
            <person name="Herman A."/>
            <person name="Abrahante J.E."/>
            <person name="Garbe J."/>
        </authorList>
    </citation>
    <scope>NUCLEOTIDE SEQUENCE</scope>
    <source>
        <strain evidence="1">Duluth1</strain>
        <tissue evidence="1">Whole animal</tissue>
    </source>
</reference>
<dbReference type="AlphaFoldDB" id="A0A9D4DDE9"/>
<reference evidence="1" key="1">
    <citation type="journal article" date="2019" name="bioRxiv">
        <title>The Genome of the Zebra Mussel, Dreissena polymorpha: A Resource for Invasive Species Research.</title>
        <authorList>
            <person name="McCartney M.A."/>
            <person name="Auch B."/>
            <person name="Kono T."/>
            <person name="Mallez S."/>
            <person name="Zhang Y."/>
            <person name="Obille A."/>
            <person name="Becker A."/>
            <person name="Abrahante J.E."/>
            <person name="Garbe J."/>
            <person name="Badalamenti J.P."/>
            <person name="Herman A."/>
            <person name="Mangelson H."/>
            <person name="Liachko I."/>
            <person name="Sullivan S."/>
            <person name="Sone E.D."/>
            <person name="Koren S."/>
            <person name="Silverstein K.A.T."/>
            <person name="Beckman K.B."/>
            <person name="Gohl D.M."/>
        </authorList>
    </citation>
    <scope>NUCLEOTIDE SEQUENCE</scope>
    <source>
        <strain evidence="1">Duluth1</strain>
        <tissue evidence="1">Whole animal</tissue>
    </source>
</reference>
<dbReference type="EMBL" id="JAIWYP010000010">
    <property type="protein sequence ID" value="KAH3746958.1"/>
    <property type="molecule type" value="Genomic_DNA"/>
</dbReference>
<name>A0A9D4DDE9_DREPO</name>
<sequence>MIKTKKSDFMKKLEELLLLSSLIAEDADVVIFVGMALVQILTVNSELATFSDMASGYLSYVLGKARYLSQTVKAIVHG</sequence>
<gene>
    <name evidence="1" type="ORF">DPMN_181378</name>
</gene>
<keyword evidence="2" id="KW-1185">Reference proteome</keyword>